<comment type="similarity">
    <text evidence="3">Belongs to the HARBI1 family.</text>
</comment>
<evidence type="ECO:0000256" key="6">
    <source>
        <dbReference type="ARBA" id="ARBA00022801"/>
    </source>
</evidence>
<keyword evidence="5" id="KW-0479">Metal-binding</keyword>
<evidence type="ECO:0000256" key="7">
    <source>
        <dbReference type="ARBA" id="ARBA00023242"/>
    </source>
</evidence>
<proteinExistence type="inferred from homology"/>
<dbReference type="InterPro" id="IPR045249">
    <property type="entry name" value="HARBI1-like"/>
</dbReference>
<dbReference type="GO" id="GO:0004518">
    <property type="term" value="F:nuclease activity"/>
    <property type="evidence" value="ECO:0007669"/>
    <property type="project" value="UniProtKB-KW"/>
</dbReference>
<sequence>MASAVSRDQFSQKLEALIESKREDNCFYFSQERFKVNSAKSKCSTPLDYRHLKRFDILKITEPSLCYHNLIGYVFDNSEERGAFDSLEREDVQEQDITLIEQADDADAFAEEVLSAAVSPTGVLEHISTPSHSRSSPRVSMTSAPQKRKRKGEDTDLMGEVKSILQHISQRLGQTREKSSNQIFGEYVASKLDRITDSEIGDEVEAEIRPSSAEEWKKLADDFYIMWNFPFCLGASGGKHADFEAPKSVGSFYYNYKRRKSIVLLGLVDANYKFLYVDVGVNGRVSDVFRESSLRKGIDRNILDFPEDSFLPNSNIKIPYVIVCEHAFPLTKKTIKPYPQRGLSNEKRIFNYHVSRPRRTVENAFGILVSRF</sequence>
<evidence type="ECO:0000313" key="11">
    <source>
        <dbReference type="Proteomes" id="UP001152888"/>
    </source>
</evidence>
<dbReference type="Pfam" id="PF13359">
    <property type="entry name" value="DDE_Tnp_4"/>
    <property type="match status" value="1"/>
</dbReference>
<evidence type="ECO:0000256" key="8">
    <source>
        <dbReference type="SAM" id="MobiDB-lite"/>
    </source>
</evidence>
<comment type="cofactor">
    <cofactor evidence="1">
        <name>a divalent metal cation</name>
        <dbReference type="ChEBI" id="CHEBI:60240"/>
    </cofactor>
</comment>
<evidence type="ECO:0000256" key="1">
    <source>
        <dbReference type="ARBA" id="ARBA00001968"/>
    </source>
</evidence>
<gene>
    <name evidence="10" type="ORF">ACAOBT_LOCUS29847</name>
</gene>
<dbReference type="GO" id="GO:0016787">
    <property type="term" value="F:hydrolase activity"/>
    <property type="evidence" value="ECO:0007669"/>
    <property type="project" value="UniProtKB-KW"/>
</dbReference>
<evidence type="ECO:0000313" key="10">
    <source>
        <dbReference type="EMBL" id="CAH2007790.1"/>
    </source>
</evidence>
<accession>A0A9P0M292</accession>
<feature type="region of interest" description="Disordered" evidence="8">
    <location>
        <begin position="126"/>
        <end position="155"/>
    </location>
</feature>
<name>A0A9P0M292_ACAOB</name>
<dbReference type="PANTHER" id="PTHR22930:SF269">
    <property type="entry name" value="NUCLEASE HARBI1-LIKE PROTEIN"/>
    <property type="match status" value="1"/>
</dbReference>
<keyword evidence="11" id="KW-1185">Reference proteome</keyword>
<comment type="caution">
    <text evidence="10">The sequence shown here is derived from an EMBL/GenBank/DDBJ whole genome shotgun (WGS) entry which is preliminary data.</text>
</comment>
<comment type="subcellular location">
    <subcellularLocation>
        <location evidence="2">Nucleus</location>
    </subcellularLocation>
</comment>
<dbReference type="AlphaFoldDB" id="A0A9P0M292"/>
<evidence type="ECO:0000256" key="5">
    <source>
        <dbReference type="ARBA" id="ARBA00022723"/>
    </source>
</evidence>
<evidence type="ECO:0000256" key="3">
    <source>
        <dbReference type="ARBA" id="ARBA00006958"/>
    </source>
</evidence>
<feature type="compositionally biased region" description="Polar residues" evidence="8">
    <location>
        <begin position="128"/>
        <end position="145"/>
    </location>
</feature>
<dbReference type="GO" id="GO:0005634">
    <property type="term" value="C:nucleus"/>
    <property type="evidence" value="ECO:0007669"/>
    <property type="project" value="UniProtKB-SubCell"/>
</dbReference>
<protein>
    <recommendedName>
        <fullName evidence="9">DDE Tnp4 domain-containing protein</fullName>
    </recommendedName>
</protein>
<keyword evidence="4" id="KW-0540">Nuclease</keyword>
<dbReference type="OrthoDB" id="6687865at2759"/>
<evidence type="ECO:0000259" key="9">
    <source>
        <dbReference type="Pfam" id="PF13359"/>
    </source>
</evidence>
<dbReference type="Proteomes" id="UP001152888">
    <property type="component" value="Unassembled WGS sequence"/>
</dbReference>
<reference evidence="10" key="1">
    <citation type="submission" date="2022-03" db="EMBL/GenBank/DDBJ databases">
        <authorList>
            <person name="Sayadi A."/>
        </authorList>
    </citation>
    <scope>NUCLEOTIDE SEQUENCE</scope>
</reference>
<keyword evidence="6" id="KW-0378">Hydrolase</keyword>
<dbReference type="GO" id="GO:0046872">
    <property type="term" value="F:metal ion binding"/>
    <property type="evidence" value="ECO:0007669"/>
    <property type="project" value="UniProtKB-KW"/>
</dbReference>
<evidence type="ECO:0000256" key="4">
    <source>
        <dbReference type="ARBA" id="ARBA00022722"/>
    </source>
</evidence>
<dbReference type="EMBL" id="CAKOFQ010007767">
    <property type="protein sequence ID" value="CAH2007790.1"/>
    <property type="molecule type" value="Genomic_DNA"/>
</dbReference>
<keyword evidence="7" id="KW-0539">Nucleus</keyword>
<organism evidence="10 11">
    <name type="scientific">Acanthoscelides obtectus</name>
    <name type="common">Bean weevil</name>
    <name type="synonym">Bruchus obtectus</name>
    <dbReference type="NCBI Taxonomy" id="200917"/>
    <lineage>
        <taxon>Eukaryota</taxon>
        <taxon>Metazoa</taxon>
        <taxon>Ecdysozoa</taxon>
        <taxon>Arthropoda</taxon>
        <taxon>Hexapoda</taxon>
        <taxon>Insecta</taxon>
        <taxon>Pterygota</taxon>
        <taxon>Neoptera</taxon>
        <taxon>Endopterygota</taxon>
        <taxon>Coleoptera</taxon>
        <taxon>Polyphaga</taxon>
        <taxon>Cucujiformia</taxon>
        <taxon>Chrysomeloidea</taxon>
        <taxon>Chrysomelidae</taxon>
        <taxon>Bruchinae</taxon>
        <taxon>Bruchini</taxon>
        <taxon>Acanthoscelides</taxon>
    </lineage>
</organism>
<dbReference type="InterPro" id="IPR027806">
    <property type="entry name" value="HARBI1_dom"/>
</dbReference>
<dbReference type="PANTHER" id="PTHR22930">
    <property type="match status" value="1"/>
</dbReference>
<feature type="domain" description="DDE Tnp4" evidence="9">
    <location>
        <begin position="238"/>
        <end position="372"/>
    </location>
</feature>
<evidence type="ECO:0000256" key="2">
    <source>
        <dbReference type="ARBA" id="ARBA00004123"/>
    </source>
</evidence>